<protein>
    <submittedName>
        <fullName evidence="2">LANO_0F13366g1_1</fullName>
    </submittedName>
</protein>
<sequence>MSSKKAKLVNSSPEKPAPSTGGLQSSRWANPNEGSDKANGSAREKTEKPFSRRRSSSGKSKNDETISDPKVNALAARLGMVDIRNEESRTSKVRPPASSKGQPREKARRESSSKGNNAVGNSKSVNSATRKSTNPLAARLGMVDVGESSEDNDSEELSRPSTSDRKSIFDRIKPARITPEPHSSKSSPKPQDTHRSELQTNAHPTKHSKTDILKRKIEEQKKIREANVHKARQSDLLQNFLNDDAYTNWDEEV</sequence>
<feature type="compositionally biased region" description="Low complexity" evidence="1">
    <location>
        <begin position="180"/>
        <end position="190"/>
    </location>
</feature>
<accession>A0A1G4KBU1</accession>
<name>A0A1G4KBU1_9SACH</name>
<feature type="region of interest" description="Disordered" evidence="1">
    <location>
        <begin position="1"/>
        <end position="212"/>
    </location>
</feature>
<keyword evidence="3" id="KW-1185">Reference proteome</keyword>
<dbReference type="Proteomes" id="UP000189911">
    <property type="component" value="Chromosome F"/>
</dbReference>
<evidence type="ECO:0000313" key="2">
    <source>
        <dbReference type="EMBL" id="SCV01755.1"/>
    </source>
</evidence>
<dbReference type="Pfam" id="PF17331">
    <property type="entry name" value="GFD1"/>
    <property type="match status" value="1"/>
</dbReference>
<evidence type="ECO:0000313" key="3">
    <source>
        <dbReference type="Proteomes" id="UP000189911"/>
    </source>
</evidence>
<proteinExistence type="predicted"/>
<feature type="compositionally biased region" description="Basic and acidic residues" evidence="1">
    <location>
        <begin position="156"/>
        <end position="173"/>
    </location>
</feature>
<dbReference type="OrthoDB" id="4036638at2759"/>
<dbReference type="InterPro" id="IPR020401">
    <property type="entry name" value="mRNA_transport_factor_GFD1"/>
</dbReference>
<dbReference type="EMBL" id="LT598452">
    <property type="protein sequence ID" value="SCV01755.1"/>
    <property type="molecule type" value="Genomic_DNA"/>
</dbReference>
<evidence type="ECO:0000256" key="1">
    <source>
        <dbReference type="SAM" id="MobiDB-lite"/>
    </source>
</evidence>
<feature type="compositionally biased region" description="Polar residues" evidence="1">
    <location>
        <begin position="113"/>
        <end position="135"/>
    </location>
</feature>
<feature type="compositionally biased region" description="Polar residues" evidence="1">
    <location>
        <begin position="21"/>
        <end position="33"/>
    </location>
</feature>
<reference evidence="3" key="1">
    <citation type="submission" date="2016-03" db="EMBL/GenBank/DDBJ databases">
        <authorList>
            <person name="Devillers Hugo."/>
        </authorList>
    </citation>
    <scope>NUCLEOTIDE SEQUENCE [LARGE SCALE GENOMIC DNA]</scope>
</reference>
<dbReference type="AlphaFoldDB" id="A0A1G4KBU1"/>
<gene>
    <name evidence="2" type="ORF">LANO_0F13366G</name>
</gene>
<feature type="compositionally biased region" description="Basic and acidic residues" evidence="1">
    <location>
        <begin position="102"/>
        <end position="112"/>
    </location>
</feature>
<organism evidence="2 3">
    <name type="scientific">Lachancea nothofagi CBS 11611</name>
    <dbReference type="NCBI Taxonomy" id="1266666"/>
    <lineage>
        <taxon>Eukaryota</taxon>
        <taxon>Fungi</taxon>
        <taxon>Dikarya</taxon>
        <taxon>Ascomycota</taxon>
        <taxon>Saccharomycotina</taxon>
        <taxon>Saccharomycetes</taxon>
        <taxon>Saccharomycetales</taxon>
        <taxon>Saccharomycetaceae</taxon>
        <taxon>Lachancea</taxon>
    </lineage>
</organism>